<dbReference type="InterPro" id="IPR000291">
    <property type="entry name" value="D-Ala_lig_Van_CS"/>
</dbReference>
<evidence type="ECO:0000256" key="21">
    <source>
        <dbReference type="PIRSR" id="PIRSR039102-3"/>
    </source>
</evidence>
<dbReference type="SUPFAM" id="SSF56059">
    <property type="entry name" value="Glutathione synthetase ATP-binding domain-like"/>
    <property type="match status" value="1"/>
</dbReference>
<keyword evidence="10 22" id="KW-0067">ATP-binding</keyword>
<dbReference type="NCBIfam" id="NF002528">
    <property type="entry name" value="PRK01966.1-4"/>
    <property type="match status" value="1"/>
</dbReference>
<dbReference type="AlphaFoldDB" id="A0AA41WED7"/>
<feature type="active site" evidence="19">
    <location>
        <position position="13"/>
    </location>
</feature>
<evidence type="ECO:0000256" key="18">
    <source>
        <dbReference type="HAMAP-Rule" id="MF_00047"/>
    </source>
</evidence>
<evidence type="ECO:0000256" key="3">
    <source>
        <dbReference type="ARBA" id="ARBA00004496"/>
    </source>
</evidence>
<evidence type="ECO:0000256" key="7">
    <source>
        <dbReference type="ARBA" id="ARBA00022598"/>
    </source>
</evidence>
<evidence type="ECO:0000256" key="15">
    <source>
        <dbReference type="ARBA" id="ARBA00023316"/>
    </source>
</evidence>
<keyword evidence="11 21" id="KW-0460">Magnesium</keyword>
<dbReference type="Gene3D" id="3.30.470.20">
    <property type="entry name" value="ATP-grasp fold, B domain"/>
    <property type="match status" value="1"/>
</dbReference>
<dbReference type="PANTHER" id="PTHR23132:SF25">
    <property type="entry name" value="D-ALANINE--D-ALANINE LIGASE A"/>
    <property type="match status" value="1"/>
</dbReference>
<comment type="similarity">
    <text evidence="5 18">Belongs to the D-alanine--D-alanine ligase family.</text>
</comment>
<evidence type="ECO:0000256" key="19">
    <source>
        <dbReference type="PIRSR" id="PIRSR039102-1"/>
    </source>
</evidence>
<comment type="caution">
    <text evidence="24">The sequence shown here is derived from an EMBL/GenBank/DDBJ whole genome shotgun (WGS) entry which is preliminary data.</text>
</comment>
<keyword evidence="8 21" id="KW-0479">Metal-binding</keyword>
<feature type="active site" evidence="19">
    <location>
        <position position="194"/>
    </location>
</feature>
<evidence type="ECO:0000256" key="2">
    <source>
        <dbReference type="ARBA" id="ARBA00003921"/>
    </source>
</evidence>
<keyword evidence="15 18" id="KW-0961">Cell wall biogenesis/degradation</keyword>
<dbReference type="PROSITE" id="PS50975">
    <property type="entry name" value="ATP_GRASP"/>
    <property type="match status" value="1"/>
</dbReference>
<dbReference type="FunFam" id="3.30.470.20:FF:000008">
    <property type="entry name" value="D-alanine--D-alanine ligase"/>
    <property type="match status" value="1"/>
</dbReference>
<dbReference type="Gene3D" id="3.30.1490.20">
    <property type="entry name" value="ATP-grasp fold, A domain"/>
    <property type="match status" value="1"/>
</dbReference>
<feature type="binding site" evidence="21">
    <location>
        <position position="318"/>
    </location>
    <ligand>
        <name>Mg(2+)</name>
        <dbReference type="ChEBI" id="CHEBI:18420"/>
        <label>2</label>
    </ligand>
</feature>
<evidence type="ECO:0000259" key="23">
    <source>
        <dbReference type="PROSITE" id="PS50975"/>
    </source>
</evidence>
<evidence type="ECO:0000256" key="14">
    <source>
        <dbReference type="ARBA" id="ARBA00023211"/>
    </source>
</evidence>
<evidence type="ECO:0000256" key="12">
    <source>
        <dbReference type="ARBA" id="ARBA00022960"/>
    </source>
</evidence>
<feature type="binding site" evidence="20">
    <location>
        <begin position="317"/>
        <end position="318"/>
    </location>
    <ligand>
        <name>ATP</name>
        <dbReference type="ChEBI" id="CHEBI:30616"/>
    </ligand>
</feature>
<organism evidence="24 25">
    <name type="scientific">Thermalbibacter longus</name>
    <dbReference type="NCBI Taxonomy" id="2951981"/>
    <lineage>
        <taxon>Bacteria</taxon>
        <taxon>Pseudomonadati</taxon>
        <taxon>Thermomicrobiota</taxon>
        <taxon>Thermomicrobia</taxon>
        <taxon>Thermomicrobiales</taxon>
        <taxon>Thermomicrobiaceae</taxon>
        <taxon>Thermalbibacter</taxon>
    </lineage>
</organism>
<keyword evidence="7 18" id="KW-0436">Ligase</keyword>
<evidence type="ECO:0000256" key="17">
    <source>
        <dbReference type="ARBA" id="ARBA00060592"/>
    </source>
</evidence>
<dbReference type="NCBIfam" id="NF002378">
    <property type="entry name" value="PRK01372.1"/>
    <property type="match status" value="1"/>
</dbReference>
<dbReference type="NCBIfam" id="TIGR01205">
    <property type="entry name" value="D_ala_D_alaTIGR"/>
    <property type="match status" value="1"/>
</dbReference>
<sequence length="368" mass="40711">MRVGVIFGGRSGEHDVSLRSAQAVMRAIDPERFEVVPIGITREGRWLVGGDPLRALAACSRLPLELEPGEVEEVEKTTLPARLDSQSLAVTEPTWARTVDVVFPVLHGPNGEDGMVQGLLELADIPYVGCGVLASAVAMDKPTAKRLFAQSGLPIARWFAFTWREWVREPRAIAERVEREFGYPCFVKPANLGSSVGVTKVHAPEELPAAIEEANRYDRKIVIEEAIDARELEVSVLGNDDPIASIVGEIVPSREFYDYEAKYVDDRSQLLIPAPITEEQAETARSMAVAAFKAIDAAGMARVDFFLERPTGRILVNEINTIPGFTAISMYPKLWEASGLSFRDLVTRLIELALERHQERAARCQTWT</sequence>
<dbReference type="Pfam" id="PF01820">
    <property type="entry name" value="Dala_Dala_lig_N"/>
    <property type="match status" value="1"/>
</dbReference>
<comment type="pathway">
    <text evidence="4 18">Cell wall biogenesis; peptidoglycan biosynthesis.</text>
</comment>
<dbReference type="PIRSF" id="PIRSF039102">
    <property type="entry name" value="Ddl/VanB"/>
    <property type="match status" value="1"/>
</dbReference>
<dbReference type="InterPro" id="IPR013815">
    <property type="entry name" value="ATP_grasp_subdomain_1"/>
</dbReference>
<dbReference type="EC" id="6.3.2.4" evidence="18"/>
<dbReference type="GO" id="GO:0008716">
    <property type="term" value="F:D-alanine-D-alanine ligase activity"/>
    <property type="evidence" value="ECO:0007669"/>
    <property type="project" value="UniProtKB-UniRule"/>
</dbReference>
<dbReference type="GO" id="GO:0071555">
    <property type="term" value="P:cell wall organization"/>
    <property type="evidence" value="ECO:0007669"/>
    <property type="project" value="UniProtKB-KW"/>
</dbReference>
<gene>
    <name evidence="18" type="primary">ddl</name>
    <name evidence="24" type="ORF">NET02_07755</name>
</gene>
<feature type="active site" evidence="19">
    <location>
        <position position="329"/>
    </location>
</feature>
<dbReference type="GO" id="GO:0008360">
    <property type="term" value="P:regulation of cell shape"/>
    <property type="evidence" value="ECO:0007669"/>
    <property type="project" value="UniProtKB-KW"/>
</dbReference>
<keyword evidence="9 20" id="KW-0547">Nucleotide-binding</keyword>
<feature type="binding site" evidence="21">
    <location>
        <position position="320"/>
    </location>
    <ligand>
        <name>Mg(2+)</name>
        <dbReference type="ChEBI" id="CHEBI:18420"/>
        <label>2</label>
    </ligand>
</feature>
<evidence type="ECO:0000256" key="1">
    <source>
        <dbReference type="ARBA" id="ARBA00001936"/>
    </source>
</evidence>
<feature type="binding site" evidence="21">
    <location>
        <position position="318"/>
    </location>
    <ligand>
        <name>Mg(2+)</name>
        <dbReference type="ChEBI" id="CHEBI:18420"/>
        <label>1</label>
    </ligand>
</feature>
<keyword evidence="14 21" id="KW-0464">Manganese</keyword>
<dbReference type="FunFam" id="3.30.1490.20:FF:000007">
    <property type="entry name" value="D-alanine--D-alanine ligase"/>
    <property type="match status" value="1"/>
</dbReference>
<comment type="cofactor">
    <cofactor evidence="21">
        <name>Mg(2+)</name>
        <dbReference type="ChEBI" id="CHEBI:18420"/>
    </cofactor>
    <cofactor evidence="21">
        <name>Mn(2+)</name>
        <dbReference type="ChEBI" id="CHEBI:29035"/>
    </cofactor>
    <text evidence="21">Binds 2 magnesium or manganese ions per subunit.</text>
</comment>
<keyword evidence="13 18" id="KW-0573">Peptidoglycan synthesis</keyword>
<dbReference type="EMBL" id="JAMSLR010000004">
    <property type="protein sequence ID" value="MCM8749034.1"/>
    <property type="molecule type" value="Genomic_DNA"/>
</dbReference>
<keyword evidence="12 18" id="KW-0133">Cell shape</keyword>
<dbReference type="SUPFAM" id="SSF52440">
    <property type="entry name" value="PreATP-grasp domain"/>
    <property type="match status" value="1"/>
</dbReference>
<dbReference type="GO" id="GO:0005524">
    <property type="term" value="F:ATP binding"/>
    <property type="evidence" value="ECO:0007669"/>
    <property type="project" value="UniProtKB-UniRule"/>
</dbReference>
<evidence type="ECO:0000313" key="25">
    <source>
        <dbReference type="Proteomes" id="UP001165306"/>
    </source>
</evidence>
<keyword evidence="6 18" id="KW-0963">Cytoplasm</keyword>
<feature type="domain" description="ATP-grasp" evidence="23">
    <location>
        <begin position="145"/>
        <end position="351"/>
    </location>
</feature>
<evidence type="ECO:0000256" key="10">
    <source>
        <dbReference type="ARBA" id="ARBA00022840"/>
    </source>
</evidence>
<feature type="binding site" evidence="20">
    <location>
        <begin position="186"/>
        <end position="188"/>
    </location>
    <ligand>
        <name>ATP</name>
        <dbReference type="ChEBI" id="CHEBI:30616"/>
    </ligand>
</feature>
<dbReference type="HAMAP" id="MF_00047">
    <property type="entry name" value="Dala_Dala_lig"/>
    <property type="match status" value="1"/>
</dbReference>
<keyword evidence="25" id="KW-1185">Reference proteome</keyword>
<dbReference type="GO" id="GO:0009252">
    <property type="term" value="P:peptidoglycan biosynthetic process"/>
    <property type="evidence" value="ECO:0007669"/>
    <property type="project" value="UniProtKB-UniRule"/>
</dbReference>
<feature type="binding site" evidence="20">
    <location>
        <position position="141"/>
    </location>
    <ligand>
        <name>ATP</name>
        <dbReference type="ChEBI" id="CHEBI:30616"/>
    </ligand>
</feature>
<evidence type="ECO:0000256" key="13">
    <source>
        <dbReference type="ARBA" id="ARBA00022984"/>
    </source>
</evidence>
<comment type="pathway">
    <text evidence="17">Glycan biosynthesis.</text>
</comment>
<dbReference type="NCBIfam" id="NF002526">
    <property type="entry name" value="PRK01966.1-2"/>
    <property type="match status" value="1"/>
</dbReference>
<name>A0AA41WED7_9BACT</name>
<dbReference type="PANTHER" id="PTHR23132">
    <property type="entry name" value="D-ALANINE--D-ALANINE LIGASE"/>
    <property type="match status" value="1"/>
</dbReference>
<evidence type="ECO:0000256" key="22">
    <source>
        <dbReference type="PROSITE-ProRule" id="PRU00409"/>
    </source>
</evidence>
<feature type="binding site" evidence="20">
    <location>
        <begin position="224"/>
        <end position="231"/>
    </location>
    <ligand>
        <name>ATP</name>
        <dbReference type="ChEBI" id="CHEBI:30616"/>
    </ligand>
</feature>
<dbReference type="InterPro" id="IPR011095">
    <property type="entry name" value="Dala_Dala_lig_C"/>
</dbReference>
<evidence type="ECO:0000256" key="11">
    <source>
        <dbReference type="ARBA" id="ARBA00022842"/>
    </source>
</evidence>
<dbReference type="Pfam" id="PF07478">
    <property type="entry name" value="Dala_Dala_lig_C"/>
    <property type="match status" value="1"/>
</dbReference>
<feature type="binding site" evidence="20">
    <location>
        <begin position="194"/>
        <end position="195"/>
    </location>
    <ligand>
        <name>ATP</name>
        <dbReference type="ChEBI" id="CHEBI:30616"/>
    </ligand>
</feature>
<accession>A0AA41WED7</accession>
<dbReference type="Proteomes" id="UP001165306">
    <property type="component" value="Unassembled WGS sequence"/>
</dbReference>
<dbReference type="InterPro" id="IPR016185">
    <property type="entry name" value="PreATP-grasp_dom_sf"/>
</dbReference>
<comment type="catalytic activity">
    <reaction evidence="16 18">
        <text>2 D-alanine + ATP = D-alanyl-D-alanine + ADP + phosphate + H(+)</text>
        <dbReference type="Rhea" id="RHEA:11224"/>
        <dbReference type="ChEBI" id="CHEBI:15378"/>
        <dbReference type="ChEBI" id="CHEBI:30616"/>
        <dbReference type="ChEBI" id="CHEBI:43474"/>
        <dbReference type="ChEBI" id="CHEBI:57416"/>
        <dbReference type="ChEBI" id="CHEBI:57822"/>
        <dbReference type="ChEBI" id="CHEBI:456216"/>
        <dbReference type="EC" id="6.3.2.4"/>
    </reaction>
</comment>
<comment type="function">
    <text evidence="2 18">Cell wall formation.</text>
</comment>
<proteinExistence type="inferred from homology"/>
<evidence type="ECO:0000256" key="6">
    <source>
        <dbReference type="ARBA" id="ARBA00022490"/>
    </source>
</evidence>
<evidence type="ECO:0000256" key="9">
    <source>
        <dbReference type="ARBA" id="ARBA00022741"/>
    </source>
</evidence>
<dbReference type="InterPro" id="IPR011761">
    <property type="entry name" value="ATP-grasp"/>
</dbReference>
<comment type="cofactor">
    <cofactor evidence="1">
        <name>Mn(2+)</name>
        <dbReference type="ChEBI" id="CHEBI:29035"/>
    </cofactor>
</comment>
<dbReference type="GO" id="GO:0005829">
    <property type="term" value="C:cytosol"/>
    <property type="evidence" value="ECO:0007669"/>
    <property type="project" value="TreeGrafter"/>
</dbReference>
<evidence type="ECO:0000313" key="24">
    <source>
        <dbReference type="EMBL" id="MCM8749034.1"/>
    </source>
</evidence>
<evidence type="ECO:0000256" key="8">
    <source>
        <dbReference type="ARBA" id="ARBA00022723"/>
    </source>
</evidence>
<protein>
    <recommendedName>
        <fullName evidence="18">D-alanine--D-alanine ligase</fullName>
        <ecNumber evidence="18">6.3.2.4</ecNumber>
    </recommendedName>
    <alternativeName>
        <fullName evidence="18">D-Ala-D-Ala ligase</fullName>
    </alternativeName>
    <alternativeName>
        <fullName evidence="18">D-alanylalanine synthetase</fullName>
    </alternativeName>
</protein>
<dbReference type="GO" id="GO:0046872">
    <property type="term" value="F:metal ion binding"/>
    <property type="evidence" value="ECO:0007669"/>
    <property type="project" value="UniProtKB-KW"/>
</dbReference>
<comment type="subcellular location">
    <subcellularLocation>
        <location evidence="3 18">Cytoplasm</location>
    </subcellularLocation>
</comment>
<evidence type="ECO:0000256" key="20">
    <source>
        <dbReference type="PIRSR" id="PIRSR039102-2"/>
    </source>
</evidence>
<dbReference type="PROSITE" id="PS00843">
    <property type="entry name" value="DALA_DALA_LIGASE_1"/>
    <property type="match status" value="1"/>
</dbReference>
<evidence type="ECO:0000256" key="5">
    <source>
        <dbReference type="ARBA" id="ARBA00010871"/>
    </source>
</evidence>
<feature type="binding site" evidence="21">
    <location>
        <position position="304"/>
    </location>
    <ligand>
        <name>Mg(2+)</name>
        <dbReference type="ChEBI" id="CHEBI:18420"/>
        <label>1</label>
    </ligand>
</feature>
<dbReference type="InterPro" id="IPR011127">
    <property type="entry name" value="Dala_Dala_lig_N"/>
</dbReference>
<dbReference type="PROSITE" id="PS00844">
    <property type="entry name" value="DALA_DALA_LIGASE_2"/>
    <property type="match status" value="1"/>
</dbReference>
<evidence type="ECO:0000256" key="16">
    <source>
        <dbReference type="ARBA" id="ARBA00047614"/>
    </source>
</evidence>
<reference evidence="24" key="1">
    <citation type="submission" date="2022-06" db="EMBL/GenBank/DDBJ databases">
        <title>CFH 74404 Thermomicrobiaceae sp.</title>
        <authorList>
            <person name="Ming H."/>
            <person name="Li W.-J."/>
            <person name="Zhao Z."/>
        </authorList>
    </citation>
    <scope>NUCLEOTIDE SEQUENCE</scope>
    <source>
        <strain evidence="24">CFH 74404</strain>
    </source>
</reference>
<dbReference type="InterPro" id="IPR005905">
    <property type="entry name" value="D_ala_D_ala"/>
</dbReference>
<evidence type="ECO:0000256" key="4">
    <source>
        <dbReference type="ARBA" id="ARBA00004752"/>
    </source>
</evidence>
<dbReference type="Gene3D" id="3.40.50.20">
    <property type="match status" value="1"/>
</dbReference>